<evidence type="ECO:0000313" key="2">
    <source>
        <dbReference type="Proteomes" id="UP000396788"/>
    </source>
</evidence>
<accession>A0A5E4RBZ7</accession>
<protein>
    <submittedName>
        <fullName evidence="1">Uncharacterized protein</fullName>
    </submittedName>
</protein>
<dbReference type="AlphaFoldDB" id="A0A5E4RBZ7"/>
<dbReference type="EMBL" id="CABPRY010000001">
    <property type="protein sequence ID" value="VVD60737.1"/>
    <property type="molecule type" value="Genomic_DNA"/>
</dbReference>
<dbReference type="Proteomes" id="UP000396788">
    <property type="component" value="Unassembled WGS sequence"/>
</dbReference>
<name>A0A5E4RBZ7_9BURK</name>
<gene>
    <name evidence="1" type="ORF">PCE31107_00089</name>
</gene>
<sequence>MWASVRRLQVVFRTVAANICCHCRRKRIVCVCAHHSHTVVTAAVQDSNVPLLSRGSTSLRLQKCRPIDFSTRQEGGVRNSVFKAGWESLGRSHETIGVEDSELVHGRFPVFGCTPPISGDIAQCKPNEFRRCIIRREVTSRLDDLAQLRVDILNGVRSVYNLADVRWKRKERNHVIPGIAPRRAHSWVLMCTKN</sequence>
<organism evidence="1 2">
    <name type="scientific">Pandoraea cepalis</name>
    <dbReference type="NCBI Taxonomy" id="2508294"/>
    <lineage>
        <taxon>Bacteria</taxon>
        <taxon>Pseudomonadati</taxon>
        <taxon>Pseudomonadota</taxon>
        <taxon>Betaproteobacteria</taxon>
        <taxon>Burkholderiales</taxon>
        <taxon>Burkholderiaceae</taxon>
        <taxon>Pandoraea</taxon>
    </lineage>
</organism>
<proteinExistence type="predicted"/>
<reference evidence="1 2" key="1">
    <citation type="submission" date="2019-08" db="EMBL/GenBank/DDBJ databases">
        <authorList>
            <person name="Peeters C."/>
        </authorList>
    </citation>
    <scope>NUCLEOTIDE SEQUENCE [LARGE SCALE GENOMIC DNA]</scope>
    <source>
        <strain evidence="1 2">LMG 31107</strain>
    </source>
</reference>
<evidence type="ECO:0000313" key="1">
    <source>
        <dbReference type="EMBL" id="VVD60737.1"/>
    </source>
</evidence>